<feature type="region of interest" description="Disordered" evidence="1">
    <location>
        <begin position="78"/>
        <end position="97"/>
    </location>
</feature>
<sequence length="97" mass="11448">MAFERLRVFLVPIADKIIFNETLGTDIPRPIPNSYGPAKEARFTALIERELDRMLRSYGEDPKPGRARDRQRLLARREELLELRKEKKPSRKTKPHH</sequence>
<evidence type="ECO:0000256" key="1">
    <source>
        <dbReference type="SAM" id="MobiDB-lite"/>
    </source>
</evidence>
<gene>
    <name evidence="2" type="ORF">JY572_24420</name>
</gene>
<evidence type="ECO:0000313" key="2">
    <source>
        <dbReference type="EMBL" id="QSQ11544.1"/>
    </source>
</evidence>
<keyword evidence="3" id="KW-1185">Reference proteome</keyword>
<organism evidence="2 3">
    <name type="scientific">Myxococcus landrumensis</name>
    <dbReference type="NCBI Taxonomy" id="2813577"/>
    <lineage>
        <taxon>Bacteria</taxon>
        <taxon>Pseudomonadati</taxon>
        <taxon>Myxococcota</taxon>
        <taxon>Myxococcia</taxon>
        <taxon>Myxococcales</taxon>
        <taxon>Cystobacterineae</taxon>
        <taxon>Myxococcaceae</taxon>
        <taxon>Myxococcus</taxon>
    </lineage>
</organism>
<feature type="compositionally biased region" description="Basic residues" evidence="1">
    <location>
        <begin position="86"/>
        <end position="97"/>
    </location>
</feature>
<protein>
    <submittedName>
        <fullName evidence="2">Uncharacterized protein</fullName>
    </submittedName>
</protein>
<accession>A0ABX7MZC5</accession>
<dbReference type="EMBL" id="CP071091">
    <property type="protein sequence ID" value="QSQ11544.1"/>
    <property type="molecule type" value="Genomic_DNA"/>
</dbReference>
<dbReference type="Proteomes" id="UP000663090">
    <property type="component" value="Chromosome"/>
</dbReference>
<name>A0ABX7MZC5_9BACT</name>
<reference evidence="2 3" key="1">
    <citation type="submission" date="2021-02" db="EMBL/GenBank/DDBJ databases">
        <title>De Novo genome assembly of isolated myxobacteria.</title>
        <authorList>
            <person name="Stevens D.C."/>
        </authorList>
    </citation>
    <scope>NUCLEOTIDE SEQUENCE [LARGE SCALE GENOMIC DNA]</scope>
    <source>
        <strain evidence="2 3">SCHIC003</strain>
    </source>
</reference>
<proteinExistence type="predicted"/>
<evidence type="ECO:0000313" key="3">
    <source>
        <dbReference type="Proteomes" id="UP000663090"/>
    </source>
</evidence>